<reference evidence="7 8" key="1">
    <citation type="journal article" date="2012" name="J. Bacteriol.">
        <title>Genome Sequence of Idiomarina xiamenensis Type Strain 10-D-4.</title>
        <authorList>
            <person name="Lai Q."/>
            <person name="Wang L."/>
            <person name="Wang W."/>
            <person name="Shao Z."/>
        </authorList>
    </citation>
    <scope>NUCLEOTIDE SEQUENCE [LARGE SCALE GENOMIC DNA]</scope>
    <source>
        <strain evidence="7 8">10-D-4</strain>
    </source>
</reference>
<evidence type="ECO:0000313" key="7">
    <source>
        <dbReference type="EMBL" id="EKE81516.1"/>
    </source>
</evidence>
<keyword evidence="2 5" id="KW-0812">Transmembrane</keyword>
<feature type="transmembrane region" description="Helical" evidence="5">
    <location>
        <begin position="257"/>
        <end position="277"/>
    </location>
</feature>
<dbReference type="STRING" id="740709.A10D4_10576"/>
<dbReference type="GO" id="GO:0016020">
    <property type="term" value="C:membrane"/>
    <property type="evidence" value="ECO:0007669"/>
    <property type="project" value="UniProtKB-SubCell"/>
</dbReference>
<comment type="subcellular location">
    <subcellularLocation>
        <location evidence="1">Membrane</location>
        <topology evidence="1">Multi-pass membrane protein</topology>
    </subcellularLocation>
</comment>
<organism evidence="7 8">
    <name type="scientific">Idiomarina xiamenensis 10-D-4</name>
    <dbReference type="NCBI Taxonomy" id="740709"/>
    <lineage>
        <taxon>Bacteria</taxon>
        <taxon>Pseudomonadati</taxon>
        <taxon>Pseudomonadota</taxon>
        <taxon>Gammaproteobacteria</taxon>
        <taxon>Alteromonadales</taxon>
        <taxon>Idiomarinaceae</taxon>
        <taxon>Idiomarina</taxon>
    </lineage>
</organism>
<feature type="domain" description="ABC-2 type transporter transmembrane" evidence="6">
    <location>
        <begin position="26"/>
        <end position="364"/>
    </location>
</feature>
<comment type="caution">
    <text evidence="7">The sequence shown here is derived from an EMBL/GenBank/DDBJ whole genome shotgun (WGS) entry which is preliminary data.</text>
</comment>
<keyword evidence="4 5" id="KW-0472">Membrane</keyword>
<keyword evidence="3 5" id="KW-1133">Transmembrane helix</keyword>
<evidence type="ECO:0000256" key="2">
    <source>
        <dbReference type="ARBA" id="ARBA00022692"/>
    </source>
</evidence>
<evidence type="ECO:0000256" key="4">
    <source>
        <dbReference type="ARBA" id="ARBA00023136"/>
    </source>
</evidence>
<dbReference type="InterPro" id="IPR013525">
    <property type="entry name" value="ABC2_TM"/>
</dbReference>
<feature type="transmembrane region" description="Helical" evidence="5">
    <location>
        <begin position="168"/>
        <end position="192"/>
    </location>
</feature>
<dbReference type="eggNOG" id="COG1668">
    <property type="taxonomic scope" value="Bacteria"/>
</dbReference>
<dbReference type="EMBL" id="AMRG01000013">
    <property type="protein sequence ID" value="EKE81516.1"/>
    <property type="molecule type" value="Genomic_DNA"/>
</dbReference>
<protein>
    <submittedName>
        <fullName evidence="7">Na+ ABC transporter permease</fullName>
    </submittedName>
</protein>
<accession>K2JDN9</accession>
<dbReference type="Proteomes" id="UP000014115">
    <property type="component" value="Unassembled WGS sequence"/>
</dbReference>
<gene>
    <name evidence="7" type="ORF">A10D4_10576</name>
</gene>
<dbReference type="PATRIC" id="fig|740709.3.peg.2138"/>
<sequence>MSAMKNMRTVALWEFKRFFKWKQEIISLAIFLITFLVVSFWGTINAVLDHAKQVAVVSDSGETVALGELQGFELRQGGRVELAKWQQGELSDDLDAVVIIHEDLSATLISAKEKSWMVDLKAAVSAYIRQQKLDQLPLSAEQIAALDAKPVINTRWLDAGENDNSRGLAGAVGFIILGAVVMSLMAGFGLMMMSITAEKQQRVTEQLLTLMTPQTWMDGKILGITLHGIKAICTMGAFVGLIIVGVAVIGGEGFPELSINLWLIVNVIVFLLLGLLLNNAMLAGFSATIDDPNHSSRASIMMLPVLPVGLCFTLVETPDSVLAQIMSLLPISSFAMMPIRLVSGDVPWWQWALSLALLVGFLVAVRNAAGRLFAMGINMYGKEPKWGDIGRAILGKNQS</sequence>
<evidence type="ECO:0000313" key="8">
    <source>
        <dbReference type="Proteomes" id="UP000014115"/>
    </source>
</evidence>
<dbReference type="AlphaFoldDB" id="K2JDN9"/>
<evidence type="ECO:0000259" key="6">
    <source>
        <dbReference type="Pfam" id="PF12698"/>
    </source>
</evidence>
<dbReference type="GO" id="GO:0140359">
    <property type="term" value="F:ABC-type transporter activity"/>
    <property type="evidence" value="ECO:0007669"/>
    <property type="project" value="InterPro"/>
</dbReference>
<keyword evidence="8" id="KW-1185">Reference proteome</keyword>
<feature type="transmembrane region" description="Helical" evidence="5">
    <location>
        <begin position="231"/>
        <end position="251"/>
    </location>
</feature>
<dbReference type="Pfam" id="PF12698">
    <property type="entry name" value="ABC2_membrane_3"/>
    <property type="match status" value="1"/>
</dbReference>
<evidence type="ECO:0000256" key="3">
    <source>
        <dbReference type="ARBA" id="ARBA00022989"/>
    </source>
</evidence>
<evidence type="ECO:0000256" key="1">
    <source>
        <dbReference type="ARBA" id="ARBA00004141"/>
    </source>
</evidence>
<dbReference type="OrthoDB" id="9768837at2"/>
<dbReference type="RefSeq" id="WP_008489442.1">
    <property type="nucleotide sequence ID" value="NZ_AMRG01000013.1"/>
</dbReference>
<feature type="transmembrane region" description="Helical" evidence="5">
    <location>
        <begin position="351"/>
        <end position="369"/>
    </location>
</feature>
<name>K2JDN9_9GAMM</name>
<evidence type="ECO:0000256" key="5">
    <source>
        <dbReference type="SAM" id="Phobius"/>
    </source>
</evidence>
<feature type="transmembrane region" description="Helical" evidence="5">
    <location>
        <begin position="25"/>
        <end position="44"/>
    </location>
</feature>
<proteinExistence type="predicted"/>